<evidence type="ECO:0000256" key="4">
    <source>
        <dbReference type="ARBA" id="ARBA00022679"/>
    </source>
</evidence>
<dbReference type="InterPro" id="IPR004358">
    <property type="entry name" value="Sig_transdc_His_kin-like_C"/>
</dbReference>
<reference evidence="10 11" key="1">
    <citation type="submission" date="2020-08" db="EMBL/GenBank/DDBJ databases">
        <title>Fungal Genomes of the International Space Station.</title>
        <authorList>
            <person name="Seuylemezian A."/>
            <person name="Singh N.K."/>
            <person name="Wood J."/>
            <person name="Venkateswaran K."/>
        </authorList>
    </citation>
    <scope>NUCLEOTIDE SEQUENCE [LARGE SCALE GENOMIC DNA]</scope>
    <source>
        <strain evidence="10 11">S/N-304-OC-R4</strain>
    </source>
</reference>
<dbReference type="Gene3D" id="1.10.287.130">
    <property type="match status" value="1"/>
</dbReference>
<organism evidence="10 11">
    <name type="scientific">Paenibacillus cucumis</name>
    <name type="common">ex Kampfer et al. 2016</name>
    <dbReference type="NCBI Taxonomy" id="1776858"/>
    <lineage>
        <taxon>Bacteria</taxon>
        <taxon>Bacillati</taxon>
        <taxon>Bacillota</taxon>
        <taxon>Bacilli</taxon>
        <taxon>Bacillales</taxon>
        <taxon>Paenibacillaceae</taxon>
        <taxon>Paenibacillus</taxon>
    </lineage>
</organism>
<comment type="catalytic activity">
    <reaction evidence="1">
        <text>ATP + protein L-histidine = ADP + protein N-phospho-L-histidine.</text>
        <dbReference type="EC" id="2.7.13.3"/>
    </reaction>
</comment>
<comment type="caution">
    <text evidence="10">The sequence shown here is derived from an EMBL/GenBank/DDBJ whole genome shotgun (WGS) entry which is preliminary data.</text>
</comment>
<evidence type="ECO:0000256" key="7">
    <source>
        <dbReference type="ARBA" id="ARBA00022840"/>
    </source>
</evidence>
<dbReference type="CDD" id="cd00082">
    <property type="entry name" value="HisKA"/>
    <property type="match status" value="1"/>
</dbReference>
<keyword evidence="5" id="KW-0547">Nucleotide-binding</keyword>
<dbReference type="Pfam" id="PF00512">
    <property type="entry name" value="HisKA"/>
    <property type="match status" value="1"/>
</dbReference>
<accession>A0ABS7KS59</accession>
<keyword evidence="7" id="KW-0067">ATP-binding</keyword>
<proteinExistence type="predicted"/>
<keyword evidence="11" id="KW-1185">Reference proteome</keyword>
<evidence type="ECO:0000256" key="6">
    <source>
        <dbReference type="ARBA" id="ARBA00022777"/>
    </source>
</evidence>
<dbReference type="SUPFAM" id="SSF47384">
    <property type="entry name" value="Homodimeric domain of signal transducing histidine kinase"/>
    <property type="match status" value="1"/>
</dbReference>
<dbReference type="InterPro" id="IPR003594">
    <property type="entry name" value="HATPase_dom"/>
</dbReference>
<dbReference type="SMART" id="SM00388">
    <property type="entry name" value="HisKA"/>
    <property type="match status" value="1"/>
</dbReference>
<evidence type="ECO:0000313" key="11">
    <source>
        <dbReference type="Proteomes" id="UP000706031"/>
    </source>
</evidence>
<dbReference type="InterPro" id="IPR036097">
    <property type="entry name" value="HisK_dim/P_sf"/>
</dbReference>
<dbReference type="PANTHER" id="PTHR43711">
    <property type="entry name" value="TWO-COMPONENT HISTIDINE KINASE"/>
    <property type="match status" value="1"/>
</dbReference>
<dbReference type="EC" id="2.7.13.3" evidence="2"/>
<evidence type="ECO:0000256" key="5">
    <source>
        <dbReference type="ARBA" id="ARBA00022741"/>
    </source>
</evidence>
<evidence type="ECO:0000256" key="8">
    <source>
        <dbReference type="ARBA" id="ARBA00023012"/>
    </source>
</evidence>
<dbReference type="Pfam" id="PF02518">
    <property type="entry name" value="HATPase_c"/>
    <property type="match status" value="1"/>
</dbReference>
<evidence type="ECO:0000256" key="3">
    <source>
        <dbReference type="ARBA" id="ARBA00022553"/>
    </source>
</evidence>
<gene>
    <name evidence="10" type="ORF">H7T88_27650</name>
</gene>
<evidence type="ECO:0000313" key="10">
    <source>
        <dbReference type="EMBL" id="MBY0207007.1"/>
    </source>
</evidence>
<evidence type="ECO:0000256" key="2">
    <source>
        <dbReference type="ARBA" id="ARBA00012438"/>
    </source>
</evidence>
<dbReference type="InterPro" id="IPR005467">
    <property type="entry name" value="His_kinase_dom"/>
</dbReference>
<name>A0ABS7KS59_9BACL</name>
<dbReference type="GO" id="GO:0016301">
    <property type="term" value="F:kinase activity"/>
    <property type="evidence" value="ECO:0007669"/>
    <property type="project" value="UniProtKB-KW"/>
</dbReference>
<keyword evidence="3" id="KW-0597">Phosphoprotein</keyword>
<dbReference type="EMBL" id="JACLIC010000055">
    <property type="protein sequence ID" value="MBY0207007.1"/>
    <property type="molecule type" value="Genomic_DNA"/>
</dbReference>
<dbReference type="SMART" id="SM00387">
    <property type="entry name" value="HATPase_c"/>
    <property type="match status" value="1"/>
</dbReference>
<evidence type="ECO:0000256" key="1">
    <source>
        <dbReference type="ARBA" id="ARBA00000085"/>
    </source>
</evidence>
<dbReference type="PROSITE" id="PS50109">
    <property type="entry name" value="HIS_KIN"/>
    <property type="match status" value="1"/>
</dbReference>
<dbReference type="Gene3D" id="3.30.565.10">
    <property type="entry name" value="Histidine kinase-like ATPase, C-terminal domain"/>
    <property type="match status" value="1"/>
</dbReference>
<keyword evidence="8" id="KW-0902">Two-component regulatory system</keyword>
<keyword evidence="4" id="KW-0808">Transferase</keyword>
<feature type="domain" description="Histidine kinase" evidence="9">
    <location>
        <begin position="92"/>
        <end position="311"/>
    </location>
</feature>
<evidence type="ECO:0000259" key="9">
    <source>
        <dbReference type="PROSITE" id="PS50109"/>
    </source>
</evidence>
<dbReference type="SUPFAM" id="SSF55874">
    <property type="entry name" value="ATPase domain of HSP90 chaperone/DNA topoisomerase II/histidine kinase"/>
    <property type="match status" value="1"/>
</dbReference>
<dbReference type="PRINTS" id="PR00344">
    <property type="entry name" value="BCTRLSENSOR"/>
</dbReference>
<dbReference type="Proteomes" id="UP000706031">
    <property type="component" value="Unassembled WGS sequence"/>
</dbReference>
<dbReference type="PANTHER" id="PTHR43711:SF1">
    <property type="entry name" value="HISTIDINE KINASE 1"/>
    <property type="match status" value="1"/>
</dbReference>
<keyword evidence="6 10" id="KW-0418">Kinase</keyword>
<dbReference type="InterPro" id="IPR036890">
    <property type="entry name" value="HATPase_C_sf"/>
</dbReference>
<dbReference type="InterPro" id="IPR003661">
    <property type="entry name" value="HisK_dim/P_dom"/>
</dbReference>
<sequence>MLWLLAVSTILLACAVIVLGLRLHKRSKHLTYIHNKVSGILEQGTFERLLVFDSDAQVSRLLNDMNRLLEHAHLAKADYANQEKEMRHMLSNISHDLKTPLTVVLGYSETLLHSSSLTDTERRVMTEKIQDKAQEVLRLMHSFFDLAKLESGDRQLELSRVNISELCRVKMLSFYELLTKLGLQVELSIPEQDVFVRANEEALDRVLDNLITNAMKYGADGKELGISILNREGEPVTVQVWDRGKGIPEQEHSRVFERMYTLEDSRNRMYQGSGLGLTITKRLVERMGGRIDVHSVPHQRTVFSFTLEEMQDVNGRTI</sequence>
<protein>
    <recommendedName>
        <fullName evidence="2">histidine kinase</fullName>
        <ecNumber evidence="2">2.7.13.3</ecNumber>
    </recommendedName>
</protein>
<dbReference type="InterPro" id="IPR050736">
    <property type="entry name" value="Sensor_HK_Regulatory"/>
</dbReference>